<keyword evidence="8 11" id="KW-0067">ATP-binding</keyword>
<feature type="binding site" evidence="11">
    <location>
        <position position="116"/>
    </location>
    <ligand>
        <name>ATP</name>
        <dbReference type="ChEBI" id="CHEBI:30616"/>
    </ligand>
</feature>
<dbReference type="Proteomes" id="UP001628078">
    <property type="component" value="Unassembled WGS sequence"/>
</dbReference>
<keyword evidence="13" id="KW-1185">Reference proteome</keyword>
<accession>A0ABQ5JRB1</accession>
<dbReference type="InterPro" id="IPR000417">
    <property type="entry name" value="Hyethyz_kinase"/>
</dbReference>
<evidence type="ECO:0000256" key="7">
    <source>
        <dbReference type="ARBA" id="ARBA00022777"/>
    </source>
</evidence>
<keyword evidence="4 11" id="KW-0808">Transferase</keyword>
<dbReference type="PRINTS" id="PR01099">
    <property type="entry name" value="HYETHTZKNASE"/>
</dbReference>
<dbReference type="EC" id="2.7.1.50" evidence="11"/>
<comment type="function">
    <text evidence="11">Catalyzes the phosphorylation of the hydroxyl group of 4-methyl-5-beta-hydroxyethylthiazole (THZ).</text>
</comment>
<dbReference type="Pfam" id="PF02110">
    <property type="entry name" value="HK"/>
    <property type="match status" value="1"/>
</dbReference>
<evidence type="ECO:0000256" key="11">
    <source>
        <dbReference type="HAMAP-Rule" id="MF_00228"/>
    </source>
</evidence>
<protein>
    <recommendedName>
        <fullName evidence="11">Hydroxyethylthiazole kinase</fullName>
        <ecNumber evidence="11">2.7.1.50</ecNumber>
    </recommendedName>
    <alternativeName>
        <fullName evidence="11">4-methyl-5-beta-hydroxyethylthiazole kinase</fullName>
        <shortName evidence="11">TH kinase</shortName>
        <shortName evidence="11">Thz kinase</shortName>
    </alternativeName>
</protein>
<comment type="caution">
    <text evidence="12">The sequence shown here is derived from an EMBL/GenBank/DDBJ whole genome shotgun (WGS) entry which is preliminary data.</text>
</comment>
<evidence type="ECO:0000256" key="2">
    <source>
        <dbReference type="ARBA" id="ARBA00001946"/>
    </source>
</evidence>
<reference evidence="12 13" key="1">
    <citation type="submission" date="2022-03" db="EMBL/GenBank/DDBJ databases">
        <title>Draft genome sequence of Furfurilactobacillus curtus JCM 31185.</title>
        <authorList>
            <person name="Suzuki S."/>
            <person name="Endo A."/>
            <person name="Kajikawa A."/>
        </authorList>
    </citation>
    <scope>NUCLEOTIDE SEQUENCE [LARGE SCALE GENOMIC DNA]</scope>
    <source>
        <strain evidence="12 13">JCM 31185</strain>
    </source>
</reference>
<keyword evidence="7 11" id="KW-0418">Kinase</keyword>
<dbReference type="RefSeq" id="WP_407882312.1">
    <property type="nucleotide sequence ID" value="NZ_BQXO01000001.1"/>
</dbReference>
<comment type="catalytic activity">
    <reaction evidence="1 11">
        <text>5-(2-hydroxyethyl)-4-methylthiazole + ATP = 4-methyl-5-(2-phosphooxyethyl)-thiazole + ADP + H(+)</text>
        <dbReference type="Rhea" id="RHEA:24212"/>
        <dbReference type="ChEBI" id="CHEBI:15378"/>
        <dbReference type="ChEBI" id="CHEBI:17957"/>
        <dbReference type="ChEBI" id="CHEBI:30616"/>
        <dbReference type="ChEBI" id="CHEBI:58296"/>
        <dbReference type="ChEBI" id="CHEBI:456216"/>
        <dbReference type="EC" id="2.7.1.50"/>
    </reaction>
</comment>
<evidence type="ECO:0000313" key="13">
    <source>
        <dbReference type="Proteomes" id="UP001628078"/>
    </source>
</evidence>
<keyword evidence="6 11" id="KW-0547">Nucleotide-binding</keyword>
<dbReference type="EMBL" id="BQXO01000001">
    <property type="protein sequence ID" value="GKT05048.1"/>
    <property type="molecule type" value="Genomic_DNA"/>
</dbReference>
<comment type="similarity">
    <text evidence="11">Belongs to the Thz kinase family.</text>
</comment>
<evidence type="ECO:0000313" key="12">
    <source>
        <dbReference type="EMBL" id="GKT05048.1"/>
    </source>
</evidence>
<evidence type="ECO:0000256" key="10">
    <source>
        <dbReference type="ARBA" id="ARBA00022977"/>
    </source>
</evidence>
<sequence>MNPELLAAIRRLNPVVLTVANAVTIAEVANAVNAIGASPIMSKAPEEAPELVGLAGGVTLNLGTWTKAQVDQMVAVGQAANQAQVPVVIDPVAVALPKRQQIFTNLVEQVQPSIIRANAGEMAFLAGEDDTTRGIDATDLTVNHALVAAEVAKRFNCIAVMTGKKDFISDGTKTFVVHNGTTLFATHVGSGDMLSSVLGAFLAVSEDALTAAVTGTAIFAATGQWVAQTAQLSNQQPGTFAVKLMDGLAAVSMTDLKSLLEVEVN</sequence>
<dbReference type="GO" id="GO:0016301">
    <property type="term" value="F:kinase activity"/>
    <property type="evidence" value="ECO:0007669"/>
    <property type="project" value="UniProtKB-KW"/>
</dbReference>
<proteinExistence type="inferred from homology"/>
<dbReference type="CDD" id="cd01170">
    <property type="entry name" value="THZ_kinase"/>
    <property type="match status" value="1"/>
</dbReference>
<dbReference type="SUPFAM" id="SSF53613">
    <property type="entry name" value="Ribokinase-like"/>
    <property type="match status" value="1"/>
</dbReference>
<evidence type="ECO:0000256" key="8">
    <source>
        <dbReference type="ARBA" id="ARBA00022840"/>
    </source>
</evidence>
<comment type="cofactor">
    <cofactor evidence="2 11">
        <name>Mg(2+)</name>
        <dbReference type="ChEBI" id="CHEBI:18420"/>
    </cofactor>
</comment>
<feature type="binding site" evidence="11">
    <location>
        <position position="41"/>
    </location>
    <ligand>
        <name>substrate</name>
    </ligand>
</feature>
<dbReference type="PANTHER" id="PTHR12592:SF0">
    <property type="entry name" value="ATP-DEPENDENT (S)-NAD(P)H-HYDRATE DEHYDRATASE"/>
    <property type="match status" value="1"/>
</dbReference>
<keyword evidence="10 11" id="KW-0784">Thiamine biosynthesis</keyword>
<feature type="binding site" evidence="11">
    <location>
        <position position="189"/>
    </location>
    <ligand>
        <name>substrate</name>
    </ligand>
</feature>
<dbReference type="PIRSF" id="PIRSF000513">
    <property type="entry name" value="Thz_kinase"/>
    <property type="match status" value="1"/>
</dbReference>
<evidence type="ECO:0000256" key="6">
    <source>
        <dbReference type="ARBA" id="ARBA00022741"/>
    </source>
</evidence>
<evidence type="ECO:0000256" key="3">
    <source>
        <dbReference type="ARBA" id="ARBA00004868"/>
    </source>
</evidence>
<dbReference type="HAMAP" id="MF_00228">
    <property type="entry name" value="Thz_kinase"/>
    <property type="match status" value="1"/>
</dbReference>
<dbReference type="NCBIfam" id="NF006830">
    <property type="entry name" value="PRK09355.1"/>
    <property type="match status" value="1"/>
</dbReference>
<evidence type="ECO:0000256" key="5">
    <source>
        <dbReference type="ARBA" id="ARBA00022723"/>
    </source>
</evidence>
<dbReference type="Gene3D" id="3.40.1190.20">
    <property type="match status" value="1"/>
</dbReference>
<keyword evidence="9 11" id="KW-0460">Magnesium</keyword>
<comment type="pathway">
    <text evidence="3 11">Cofactor biosynthesis; thiamine diphosphate biosynthesis; 4-methyl-5-(2-phosphoethyl)-thiazole from 5-(2-hydroxyethyl)-4-methylthiazole: step 1/1.</text>
</comment>
<evidence type="ECO:0000256" key="9">
    <source>
        <dbReference type="ARBA" id="ARBA00022842"/>
    </source>
</evidence>
<name>A0ABQ5JRB1_9LACO</name>
<organism evidence="12 13">
    <name type="scientific">Furfurilactobacillus curtus</name>
    <dbReference type="NCBI Taxonomy" id="1746200"/>
    <lineage>
        <taxon>Bacteria</taxon>
        <taxon>Bacillati</taxon>
        <taxon>Bacillota</taxon>
        <taxon>Bacilli</taxon>
        <taxon>Lactobacillales</taxon>
        <taxon>Lactobacillaceae</taxon>
        <taxon>Furfurilactobacillus</taxon>
    </lineage>
</organism>
<dbReference type="InterPro" id="IPR029056">
    <property type="entry name" value="Ribokinase-like"/>
</dbReference>
<evidence type="ECO:0000256" key="4">
    <source>
        <dbReference type="ARBA" id="ARBA00022679"/>
    </source>
</evidence>
<keyword evidence="5 11" id="KW-0479">Metal-binding</keyword>
<dbReference type="PANTHER" id="PTHR12592">
    <property type="entry name" value="ATP-DEPENDENT (S)-NAD(P)H-HYDRATE DEHYDRATASE FAMILY MEMBER"/>
    <property type="match status" value="1"/>
</dbReference>
<feature type="binding site" evidence="11">
    <location>
        <position position="162"/>
    </location>
    <ligand>
        <name>ATP</name>
        <dbReference type="ChEBI" id="CHEBI:30616"/>
    </ligand>
</feature>
<gene>
    <name evidence="11 12" type="primary">thiM</name>
    <name evidence="12" type="ORF">JCM31185_03370</name>
</gene>
<evidence type="ECO:0000256" key="1">
    <source>
        <dbReference type="ARBA" id="ARBA00001771"/>
    </source>
</evidence>